<sequence>MKPYRSIKNQACPSPFWLKISPCSPKFDKKDLLHAIGSTFGGIIWSKIKVEFCRLWVQLDVQKPLRQHIFILVGGNARVWISFKYENLATFCFWLWENGTWGTRMRFDPIGGKGGSERRFLVFSCVEG</sequence>
<proteinExistence type="predicted"/>
<accession>A0A9D3WDM2</accession>
<organism evidence="2 3">
    <name type="scientific">Gossypium stocksii</name>
    <dbReference type="NCBI Taxonomy" id="47602"/>
    <lineage>
        <taxon>Eukaryota</taxon>
        <taxon>Viridiplantae</taxon>
        <taxon>Streptophyta</taxon>
        <taxon>Embryophyta</taxon>
        <taxon>Tracheophyta</taxon>
        <taxon>Spermatophyta</taxon>
        <taxon>Magnoliopsida</taxon>
        <taxon>eudicotyledons</taxon>
        <taxon>Gunneridae</taxon>
        <taxon>Pentapetalae</taxon>
        <taxon>rosids</taxon>
        <taxon>malvids</taxon>
        <taxon>Malvales</taxon>
        <taxon>Malvaceae</taxon>
        <taxon>Malvoideae</taxon>
        <taxon>Gossypium</taxon>
    </lineage>
</organism>
<dbReference type="InterPro" id="IPR025836">
    <property type="entry name" value="Zn_knuckle_CX2CX4HX4C"/>
</dbReference>
<evidence type="ECO:0000259" key="1">
    <source>
        <dbReference type="Pfam" id="PF14392"/>
    </source>
</evidence>
<name>A0A9D3WDM2_9ROSI</name>
<keyword evidence="3" id="KW-1185">Reference proteome</keyword>
<dbReference type="OrthoDB" id="1029220at2759"/>
<reference evidence="2 3" key="1">
    <citation type="journal article" date="2021" name="Plant Biotechnol. J.">
        <title>Multi-omics assisted identification of the key and species-specific regulatory components of drought-tolerant mechanisms in Gossypium stocksii.</title>
        <authorList>
            <person name="Yu D."/>
            <person name="Ke L."/>
            <person name="Zhang D."/>
            <person name="Wu Y."/>
            <person name="Sun Y."/>
            <person name="Mei J."/>
            <person name="Sun J."/>
            <person name="Sun Y."/>
        </authorList>
    </citation>
    <scope>NUCLEOTIDE SEQUENCE [LARGE SCALE GENOMIC DNA]</scope>
    <source>
        <strain evidence="3">cv. E1</strain>
        <tissue evidence="2">Leaf</tissue>
    </source>
</reference>
<dbReference type="AlphaFoldDB" id="A0A9D3WDM2"/>
<comment type="caution">
    <text evidence="2">The sequence shown here is derived from an EMBL/GenBank/DDBJ whole genome shotgun (WGS) entry which is preliminary data.</text>
</comment>
<feature type="domain" description="Zinc knuckle CX2CX4HX4C" evidence="1">
    <location>
        <begin position="59"/>
        <end position="93"/>
    </location>
</feature>
<evidence type="ECO:0000313" key="2">
    <source>
        <dbReference type="EMBL" id="KAH1122654.1"/>
    </source>
</evidence>
<protein>
    <recommendedName>
        <fullName evidence="1">Zinc knuckle CX2CX4HX4C domain-containing protein</fullName>
    </recommendedName>
</protein>
<dbReference type="EMBL" id="JAIQCV010000002">
    <property type="protein sequence ID" value="KAH1122654.1"/>
    <property type="molecule type" value="Genomic_DNA"/>
</dbReference>
<gene>
    <name evidence="2" type="ORF">J1N35_005814</name>
</gene>
<dbReference type="Pfam" id="PF14392">
    <property type="entry name" value="zf-CCHC_4"/>
    <property type="match status" value="1"/>
</dbReference>
<dbReference type="Proteomes" id="UP000828251">
    <property type="component" value="Unassembled WGS sequence"/>
</dbReference>
<evidence type="ECO:0000313" key="3">
    <source>
        <dbReference type="Proteomes" id="UP000828251"/>
    </source>
</evidence>